<keyword evidence="1" id="KW-1133">Transmembrane helix</keyword>
<proteinExistence type="predicted"/>
<comment type="caution">
    <text evidence="2">The sequence shown here is derived from an EMBL/GenBank/DDBJ whole genome shotgun (WGS) entry which is preliminary data.</text>
</comment>
<dbReference type="EMBL" id="LJCO01000100">
    <property type="protein sequence ID" value="KPV39901.1"/>
    <property type="molecule type" value="Genomic_DNA"/>
</dbReference>
<evidence type="ECO:0000313" key="3">
    <source>
        <dbReference type="Proteomes" id="UP000050482"/>
    </source>
</evidence>
<dbReference type="Proteomes" id="UP000050482">
    <property type="component" value="Unassembled WGS sequence"/>
</dbReference>
<dbReference type="OrthoDB" id="2376582at2"/>
<dbReference type="RefSeq" id="WP_054971347.1">
    <property type="nucleotide sequence ID" value="NZ_LJCO01000100.1"/>
</dbReference>
<feature type="transmembrane region" description="Helical" evidence="1">
    <location>
        <begin position="7"/>
        <end position="27"/>
    </location>
</feature>
<dbReference type="STRING" id="471514.AN477_22050"/>
<evidence type="ECO:0000313" key="2">
    <source>
        <dbReference type="EMBL" id="KPV39901.1"/>
    </source>
</evidence>
<name>A0A0N8PMX0_9BACL</name>
<dbReference type="PATRIC" id="fig|471514.4.peg.3851"/>
<dbReference type="AlphaFoldDB" id="A0A0N8PMX0"/>
<sequence length="71" mass="8014">MKRSIGYATVLAYVGAILIVGAYYPGMDAHLDGVRAFHAIWHLMIFVGAALLIYGLETLRTYAKRHRRMTM</sequence>
<gene>
    <name evidence="2" type="ORF">AN477_22050</name>
</gene>
<accession>A0A0N8PMX0</accession>
<organism evidence="2 3">
    <name type="scientific">Alicyclobacillus ferrooxydans</name>
    <dbReference type="NCBI Taxonomy" id="471514"/>
    <lineage>
        <taxon>Bacteria</taxon>
        <taxon>Bacillati</taxon>
        <taxon>Bacillota</taxon>
        <taxon>Bacilli</taxon>
        <taxon>Bacillales</taxon>
        <taxon>Alicyclobacillaceae</taxon>
        <taxon>Alicyclobacillus</taxon>
    </lineage>
</organism>
<evidence type="ECO:0000256" key="1">
    <source>
        <dbReference type="SAM" id="Phobius"/>
    </source>
</evidence>
<protein>
    <submittedName>
        <fullName evidence="2">Uncharacterized protein</fullName>
    </submittedName>
</protein>
<keyword evidence="3" id="KW-1185">Reference proteome</keyword>
<reference evidence="2 3" key="1">
    <citation type="submission" date="2015-09" db="EMBL/GenBank/DDBJ databases">
        <title>Draft genome sequence of Alicyclobacillus ferrooxydans DSM 22381.</title>
        <authorList>
            <person name="Hemp J."/>
        </authorList>
    </citation>
    <scope>NUCLEOTIDE SEQUENCE [LARGE SCALE GENOMIC DNA]</scope>
    <source>
        <strain evidence="2 3">TC-34</strain>
    </source>
</reference>
<feature type="transmembrane region" description="Helical" evidence="1">
    <location>
        <begin position="39"/>
        <end position="59"/>
    </location>
</feature>
<keyword evidence="1" id="KW-0472">Membrane</keyword>
<keyword evidence="1" id="KW-0812">Transmembrane</keyword>